<evidence type="ECO:0000259" key="2">
    <source>
        <dbReference type="Pfam" id="PF00144"/>
    </source>
</evidence>
<dbReference type="PANTHER" id="PTHR46825:SF7">
    <property type="entry name" value="D-ALANYL-D-ALANINE CARBOXYPEPTIDASE"/>
    <property type="match status" value="1"/>
</dbReference>
<reference evidence="3" key="2">
    <citation type="submission" date="2020-09" db="EMBL/GenBank/DDBJ databases">
        <authorList>
            <person name="Sun Q."/>
            <person name="Ohkuma M."/>
        </authorList>
    </citation>
    <scope>NUCLEOTIDE SEQUENCE</scope>
    <source>
        <strain evidence="3">JCM 3313</strain>
    </source>
</reference>
<reference evidence="3" key="1">
    <citation type="journal article" date="2014" name="Int. J. Syst. Evol. Microbiol.">
        <title>Complete genome sequence of Corynebacterium casei LMG S-19264T (=DSM 44701T), isolated from a smear-ripened cheese.</title>
        <authorList>
            <consortium name="US DOE Joint Genome Institute (JGI-PGF)"/>
            <person name="Walter F."/>
            <person name="Albersmeier A."/>
            <person name="Kalinowski J."/>
            <person name="Ruckert C."/>
        </authorList>
    </citation>
    <scope>NUCLEOTIDE SEQUENCE</scope>
    <source>
        <strain evidence="3">JCM 3313</strain>
    </source>
</reference>
<dbReference type="GO" id="GO:0016787">
    <property type="term" value="F:hydrolase activity"/>
    <property type="evidence" value="ECO:0007669"/>
    <property type="project" value="UniProtKB-KW"/>
</dbReference>
<accession>A0A918EGQ5</accession>
<dbReference type="EMBL" id="BMRG01000024">
    <property type="protein sequence ID" value="GGP83253.1"/>
    <property type="molecule type" value="Genomic_DNA"/>
</dbReference>
<gene>
    <name evidence="3" type="ORF">GCM10010185_66520</name>
</gene>
<dbReference type="InterPro" id="IPR001466">
    <property type="entry name" value="Beta-lactam-related"/>
</dbReference>
<name>A0A918EGQ5_9PSEU</name>
<dbReference type="AlphaFoldDB" id="A0A918EGQ5"/>
<dbReference type="SUPFAM" id="SSF56601">
    <property type="entry name" value="beta-lactamase/transpeptidase-like"/>
    <property type="match status" value="1"/>
</dbReference>
<feature type="chain" id="PRO_5039214385" evidence="1">
    <location>
        <begin position="25"/>
        <end position="369"/>
    </location>
</feature>
<organism evidence="3 4">
    <name type="scientific">Saccharothrix coeruleofusca</name>
    <dbReference type="NCBI Taxonomy" id="33919"/>
    <lineage>
        <taxon>Bacteria</taxon>
        <taxon>Bacillati</taxon>
        <taxon>Actinomycetota</taxon>
        <taxon>Actinomycetes</taxon>
        <taxon>Pseudonocardiales</taxon>
        <taxon>Pseudonocardiaceae</taxon>
        <taxon>Saccharothrix</taxon>
    </lineage>
</organism>
<feature type="signal peptide" evidence="1">
    <location>
        <begin position="1"/>
        <end position="24"/>
    </location>
</feature>
<evidence type="ECO:0000256" key="1">
    <source>
        <dbReference type="SAM" id="SignalP"/>
    </source>
</evidence>
<dbReference type="Gene3D" id="3.40.710.10">
    <property type="entry name" value="DD-peptidase/beta-lactamase superfamily"/>
    <property type="match status" value="1"/>
</dbReference>
<sequence>MGKRGWAAAVVTALVLGATGAATATADTSADAAARIDRAAVQRALDAMTRTGAAGVQVRITEGNRQFAARSGVAEWGRERPVPLDGRFRIGSVTKTFVSTVVLQLVGEGRVELDAPVGRYLPGLLPDGDRITVRMLLQHTSGLHDYTGSLPSDPVEQLKIRYKHWEPAELVALSTAKPLNFPPGTRFDYSNTNFAVAGMLIKEVTGRPYDVEVERRVLRPLGLRATFLPGDRPGIPGPHAHSYVRLDGRVEDITRFNPSVAGAAGSMISTTADLDRFADALLGGELLKPAQLAEMMESLPFSEGYGLGFAAYPMSCGTTAWGHDGVIFGYSTAVLSTADTGTRLVVSFSSGPDEGEVEGLRELLDEVFC</sequence>
<keyword evidence="1" id="KW-0732">Signal</keyword>
<dbReference type="RefSeq" id="WP_189227315.1">
    <property type="nucleotide sequence ID" value="NZ_BMRG01000024.1"/>
</dbReference>
<proteinExistence type="predicted"/>
<keyword evidence="4" id="KW-1185">Reference proteome</keyword>
<protein>
    <submittedName>
        <fullName evidence="3">Serine hydrolase</fullName>
    </submittedName>
</protein>
<dbReference type="InterPro" id="IPR012338">
    <property type="entry name" value="Beta-lactam/transpept-like"/>
</dbReference>
<evidence type="ECO:0000313" key="3">
    <source>
        <dbReference type="EMBL" id="GGP83253.1"/>
    </source>
</evidence>
<evidence type="ECO:0000313" key="4">
    <source>
        <dbReference type="Proteomes" id="UP000639606"/>
    </source>
</evidence>
<dbReference type="Proteomes" id="UP000639606">
    <property type="component" value="Unassembled WGS sequence"/>
</dbReference>
<feature type="domain" description="Beta-lactamase-related" evidence="2">
    <location>
        <begin position="47"/>
        <end position="361"/>
    </location>
</feature>
<dbReference type="InterPro" id="IPR050491">
    <property type="entry name" value="AmpC-like"/>
</dbReference>
<keyword evidence="3" id="KW-0378">Hydrolase</keyword>
<dbReference type="PANTHER" id="PTHR46825">
    <property type="entry name" value="D-ALANYL-D-ALANINE-CARBOXYPEPTIDASE/ENDOPEPTIDASE AMPH"/>
    <property type="match status" value="1"/>
</dbReference>
<dbReference type="Pfam" id="PF00144">
    <property type="entry name" value="Beta-lactamase"/>
    <property type="match status" value="1"/>
</dbReference>
<comment type="caution">
    <text evidence="3">The sequence shown here is derived from an EMBL/GenBank/DDBJ whole genome shotgun (WGS) entry which is preliminary data.</text>
</comment>